<dbReference type="Proteomes" id="UP000516304">
    <property type="component" value="Chromosome TIRI35C"/>
</dbReference>
<keyword evidence="4" id="KW-1185">Reference proteome</keyword>
<protein>
    <submittedName>
        <fullName evidence="3">Uncharacterized protein</fullName>
    </submittedName>
</protein>
<feature type="compositionally biased region" description="Basic residues" evidence="1">
    <location>
        <begin position="507"/>
        <end position="528"/>
    </location>
</feature>
<dbReference type="SUPFAM" id="SSF101821">
    <property type="entry name" value="Aminopeptidase/glucanase lid domain"/>
    <property type="match status" value="1"/>
</dbReference>
<proteinExistence type="predicted"/>
<dbReference type="RefSeq" id="WP_197971666.1">
    <property type="nucleotide sequence ID" value="NZ_LR881183.1"/>
</dbReference>
<gene>
    <name evidence="3" type="ORF">TIRI35C_0102</name>
</gene>
<evidence type="ECO:0000313" key="4">
    <source>
        <dbReference type="Proteomes" id="UP000516304"/>
    </source>
</evidence>
<feature type="transmembrane region" description="Helical" evidence="2">
    <location>
        <begin position="480"/>
        <end position="500"/>
    </location>
</feature>
<feature type="compositionally biased region" description="Low complexity" evidence="1">
    <location>
        <begin position="450"/>
        <end position="470"/>
    </location>
</feature>
<feature type="region of interest" description="Disordered" evidence="1">
    <location>
        <begin position="438"/>
        <end position="472"/>
    </location>
</feature>
<name>A0A7G2D4R5_9EURY</name>
<dbReference type="GeneID" id="58917836"/>
<dbReference type="EMBL" id="LR881183">
    <property type="protein sequence ID" value="CAD5243256.1"/>
    <property type="molecule type" value="Genomic_DNA"/>
</dbReference>
<evidence type="ECO:0000313" key="3">
    <source>
        <dbReference type="EMBL" id="CAD5243256.1"/>
    </source>
</evidence>
<keyword evidence="2" id="KW-1133">Transmembrane helix</keyword>
<evidence type="ECO:0000256" key="2">
    <source>
        <dbReference type="SAM" id="Phobius"/>
    </source>
</evidence>
<reference evidence="3 4" key="1">
    <citation type="submission" date="2020-09" db="EMBL/GenBank/DDBJ databases">
        <authorList>
            <person name="Courtine D."/>
        </authorList>
    </citation>
    <scope>NUCLEOTIDE SEQUENCE [LARGE SCALE GENOMIC DNA]</scope>
    <source>
        <strain evidence="3 4">IRI35c</strain>
    </source>
</reference>
<keyword evidence="2" id="KW-0472">Membrane</keyword>
<feature type="region of interest" description="Disordered" evidence="1">
    <location>
        <begin position="506"/>
        <end position="542"/>
    </location>
</feature>
<accession>A0A7G2D4R5</accession>
<dbReference type="AlphaFoldDB" id="A0A7G2D4R5"/>
<organism evidence="3 4">
    <name type="scientific">Thermococcus camini</name>
    <dbReference type="NCBI Taxonomy" id="2016373"/>
    <lineage>
        <taxon>Archaea</taxon>
        <taxon>Methanobacteriati</taxon>
        <taxon>Methanobacteriota</taxon>
        <taxon>Thermococci</taxon>
        <taxon>Thermococcales</taxon>
        <taxon>Thermococcaceae</taxon>
        <taxon>Thermococcus</taxon>
    </lineage>
</organism>
<keyword evidence="2" id="KW-0812">Transmembrane</keyword>
<evidence type="ECO:0000256" key="1">
    <source>
        <dbReference type="SAM" id="MobiDB-lite"/>
    </source>
</evidence>
<feature type="compositionally biased region" description="Basic and acidic residues" evidence="1">
    <location>
        <begin position="529"/>
        <end position="542"/>
    </location>
</feature>
<dbReference type="KEGG" id="tcq:TIRI35C_0102"/>
<sequence length="542" mass="59084">MRNMVIAFIVLLMLVSVIPGASAQFDQLETSDEITVLRGDYGSGTIWLTNAGGFTYKVVSYQRFWVEDSSGNRIDGFTFNISPHVFSDWTPKGRYSFSYNITCPSNVSGGTYTLFMRFLAFTSDGSMYILYARIPLHVISEPLNFGVAEAYVQGRPGSSYVLNGETIVVFSHVTNIGHGNVSAVGQVSLIKDGKTYFFENRTLTFVPGDNLVRFEVPIGYDLPPGTYRLNYLLQYDGGAYRYSKDFPVKFGVTLVGVSLKSDEVKVNEDNRAYVTVLSERSIGMNLTVEAYRDGELISRAVEPKEIGGGTTVLEVPLPTNVSGSITAVIKLTFGERLIGEGNVTYTVSAPPVLANVSYERTANDEVLFKLAVENPGDGSVDGVLTYRISSDDGVLYKDSMVVAIPPGTSEITVKFEVPVGKTVYYEFALTAAGETSTAKGELYLEPPAPTTTTSSPTTTTSSTAPSNTTTIGGGGGSRGLWIGLVAVAFILLAAGAFYYLNRAEGARKKRVRPKPKRRSPLGRFKRPKKPEFKENKELPRKK</sequence>